<name>A0A2T5BUB0_9RHOB</name>
<keyword evidence="5" id="KW-1185">Reference proteome</keyword>
<keyword evidence="2 3" id="KW-0732">Signal</keyword>
<evidence type="ECO:0000313" key="4">
    <source>
        <dbReference type="EMBL" id="PTN03001.1"/>
    </source>
</evidence>
<dbReference type="GO" id="GO:0120010">
    <property type="term" value="P:intermembrane phospholipid transfer"/>
    <property type="evidence" value="ECO:0007669"/>
    <property type="project" value="TreeGrafter"/>
</dbReference>
<dbReference type="PANTHER" id="PTHR30035">
    <property type="entry name" value="LIPOPROTEIN VACJ-RELATED"/>
    <property type="match status" value="1"/>
</dbReference>
<feature type="chain" id="PRO_5015666564" evidence="3">
    <location>
        <begin position="26"/>
        <end position="247"/>
    </location>
</feature>
<dbReference type="Proteomes" id="UP000243859">
    <property type="component" value="Unassembled WGS sequence"/>
</dbReference>
<dbReference type="GO" id="GO:0016020">
    <property type="term" value="C:membrane"/>
    <property type="evidence" value="ECO:0007669"/>
    <property type="project" value="InterPro"/>
</dbReference>
<dbReference type="EMBL" id="QAAA01000004">
    <property type="protein sequence ID" value="PTN03001.1"/>
    <property type="molecule type" value="Genomic_DNA"/>
</dbReference>
<evidence type="ECO:0000256" key="1">
    <source>
        <dbReference type="ARBA" id="ARBA00010634"/>
    </source>
</evidence>
<dbReference type="RefSeq" id="WP_170106734.1">
    <property type="nucleotide sequence ID" value="NZ_NHSI01000059.1"/>
</dbReference>
<comment type="similarity">
    <text evidence="1">Belongs to the MlaA family.</text>
</comment>
<accession>A0A2T5BUB0</accession>
<dbReference type="Pfam" id="PF04333">
    <property type="entry name" value="MlaA"/>
    <property type="match status" value="1"/>
</dbReference>
<evidence type="ECO:0000256" key="3">
    <source>
        <dbReference type="SAM" id="SignalP"/>
    </source>
</evidence>
<dbReference type="AlphaFoldDB" id="A0A2T5BUB0"/>
<proteinExistence type="inferred from homology"/>
<dbReference type="PANTHER" id="PTHR30035:SF3">
    <property type="entry name" value="INTERMEMBRANE PHOSPHOLIPID TRANSPORT SYSTEM LIPOPROTEIN MLAA"/>
    <property type="match status" value="1"/>
</dbReference>
<evidence type="ECO:0000313" key="5">
    <source>
        <dbReference type="Proteomes" id="UP000243859"/>
    </source>
</evidence>
<sequence>MPFLPQTARLSVTAALLFLAACATSEPPGAIADPYEAQNREVHAANRAIDRQIVRPVSQGYGRIVPGAVRQGVSNFSDNLSLPGTVVNNLLQARPGEALQNTGRFLFNSTIGIAGVFDPSSSIGLYEKKADFGETLHVWGVGAGNYVELPLMGPSTERDVVGKVVDAVLNPMSLVLTPAARTAGRVAWVGEQIGERYTYSDAVDSVLYESADSYAQARSLYLQNRRHELGGGEAPDYFDPYEDPYEQ</sequence>
<gene>
    <name evidence="4" type="ORF">C8N32_104112</name>
</gene>
<keyword evidence="4" id="KW-0449">Lipoprotein</keyword>
<protein>
    <submittedName>
        <fullName evidence="4">Phospholipid-binding lipoprotein MlaA</fullName>
    </submittedName>
</protein>
<reference evidence="4 5" key="1">
    <citation type="submission" date="2018-04" db="EMBL/GenBank/DDBJ databases">
        <title>Genomic Encyclopedia of Archaeal and Bacterial Type Strains, Phase II (KMG-II): from individual species to whole genera.</title>
        <authorList>
            <person name="Goeker M."/>
        </authorList>
    </citation>
    <scope>NUCLEOTIDE SEQUENCE [LARGE SCALE GENOMIC DNA]</scope>
    <source>
        <strain evidence="4 5">DSM 18064</strain>
    </source>
</reference>
<feature type="signal peptide" evidence="3">
    <location>
        <begin position="1"/>
        <end position="25"/>
    </location>
</feature>
<comment type="caution">
    <text evidence="4">The sequence shown here is derived from an EMBL/GenBank/DDBJ whole genome shotgun (WGS) entry which is preliminary data.</text>
</comment>
<organism evidence="4 5">
    <name type="scientific">Rhodovulum imhoffii</name>
    <dbReference type="NCBI Taxonomy" id="365340"/>
    <lineage>
        <taxon>Bacteria</taxon>
        <taxon>Pseudomonadati</taxon>
        <taxon>Pseudomonadota</taxon>
        <taxon>Alphaproteobacteria</taxon>
        <taxon>Rhodobacterales</taxon>
        <taxon>Paracoccaceae</taxon>
        <taxon>Rhodovulum</taxon>
    </lineage>
</organism>
<dbReference type="InterPro" id="IPR007428">
    <property type="entry name" value="MlaA"/>
</dbReference>
<evidence type="ECO:0000256" key="2">
    <source>
        <dbReference type="ARBA" id="ARBA00022729"/>
    </source>
</evidence>
<dbReference type="PRINTS" id="PR01805">
    <property type="entry name" value="VACJLIPOPROT"/>
</dbReference>